<accession>A0A7J5A6U7</accession>
<evidence type="ECO:0000313" key="4">
    <source>
        <dbReference type="Proteomes" id="UP000467305"/>
    </source>
</evidence>
<dbReference type="InterPro" id="IPR028098">
    <property type="entry name" value="Glyco_trans_4-like_N"/>
</dbReference>
<dbReference type="EMBL" id="WAAU01000036">
    <property type="protein sequence ID" value="KAB1153282.1"/>
    <property type="molecule type" value="Genomic_DNA"/>
</dbReference>
<evidence type="ECO:0000259" key="1">
    <source>
        <dbReference type="Pfam" id="PF00534"/>
    </source>
</evidence>
<feature type="domain" description="Glycosyl transferase family 1" evidence="1">
    <location>
        <begin position="190"/>
        <end position="343"/>
    </location>
</feature>
<dbReference type="Pfam" id="PF00534">
    <property type="entry name" value="Glycos_transf_1"/>
    <property type="match status" value="1"/>
</dbReference>
<keyword evidence="3" id="KW-0808">Transferase</keyword>
<dbReference type="RefSeq" id="WP_150901366.1">
    <property type="nucleotide sequence ID" value="NZ_WAAU01000036.1"/>
</dbReference>
<dbReference type="SUPFAM" id="SSF53756">
    <property type="entry name" value="UDP-Glycosyltransferase/glycogen phosphorylase"/>
    <property type="match status" value="1"/>
</dbReference>
<evidence type="ECO:0000259" key="2">
    <source>
        <dbReference type="Pfam" id="PF13477"/>
    </source>
</evidence>
<gene>
    <name evidence="3" type="ORF">F7018_17325</name>
</gene>
<dbReference type="InterPro" id="IPR001296">
    <property type="entry name" value="Glyco_trans_1"/>
</dbReference>
<dbReference type="Proteomes" id="UP000467305">
    <property type="component" value="Unassembled WGS sequence"/>
</dbReference>
<evidence type="ECO:0000313" key="3">
    <source>
        <dbReference type="EMBL" id="KAB1153282.1"/>
    </source>
</evidence>
<feature type="domain" description="Glycosyltransferase subfamily 4-like N-terminal" evidence="2">
    <location>
        <begin position="8"/>
        <end position="148"/>
    </location>
</feature>
<keyword evidence="4" id="KW-1185">Reference proteome</keyword>
<dbReference type="GO" id="GO:0016757">
    <property type="term" value="F:glycosyltransferase activity"/>
    <property type="evidence" value="ECO:0007669"/>
    <property type="project" value="InterPro"/>
</dbReference>
<sequence length="372" mass="43061">MAKDFKKKVLLFENSPSDMLNSRFLYALFLKEKGFDVYLSCDHTEKLLEKSNENDFNFFEIKNVKSMNPITILKSIFHMSKIIRKEQIDLIHCYRFHPILIGTIAGVLTRTKVINHITGLGTYFSNKGIKNLIISKIIKFVYTVNNKIFKVVTIVQNPDDKIDLNLNCHIIKGSGVDQKKFKVNLNKENELNKNYNLTFFFASRLLKSKGVLNLCEAFKNYQDNTTKKVLLVIAGEPDYKNPDSISRKEYENIKRIENIQILGKVTNVNEYIDMATCSIFPSVYREGIPRFLIESLAMKKPIITTNTPGNKEAFNNNGVLMNGNKEEDILKAFLEFEKLDIIQMKENSEKLYKKELRNEVVFPKMLETYSSL</sequence>
<comment type="caution">
    <text evidence="3">The sequence shown here is derived from an EMBL/GenBank/DDBJ whole genome shotgun (WGS) entry which is preliminary data.</text>
</comment>
<protein>
    <submittedName>
        <fullName evidence="3">Glycosyltransferase family 4 protein</fullName>
    </submittedName>
</protein>
<dbReference type="Gene3D" id="3.40.50.2000">
    <property type="entry name" value="Glycogen Phosphorylase B"/>
    <property type="match status" value="2"/>
</dbReference>
<dbReference type="Pfam" id="PF13477">
    <property type="entry name" value="Glyco_trans_4_2"/>
    <property type="match status" value="1"/>
</dbReference>
<dbReference type="OrthoDB" id="9790710at2"/>
<organism evidence="3 4">
    <name type="scientific">Tenacibaculum aiptasiae</name>
    <dbReference type="NCBI Taxonomy" id="426481"/>
    <lineage>
        <taxon>Bacteria</taxon>
        <taxon>Pseudomonadati</taxon>
        <taxon>Bacteroidota</taxon>
        <taxon>Flavobacteriia</taxon>
        <taxon>Flavobacteriales</taxon>
        <taxon>Flavobacteriaceae</taxon>
        <taxon>Tenacibaculum</taxon>
    </lineage>
</organism>
<name>A0A7J5A6U7_9FLAO</name>
<proteinExistence type="predicted"/>
<reference evidence="3 4" key="1">
    <citation type="submission" date="2019-09" db="EMBL/GenBank/DDBJ databases">
        <authorList>
            <person name="Cao W.R."/>
        </authorList>
    </citation>
    <scope>NUCLEOTIDE SEQUENCE [LARGE SCALE GENOMIC DNA]</scope>
    <source>
        <strain evidence="4">a4</strain>
    </source>
</reference>
<dbReference type="PANTHER" id="PTHR12526:SF630">
    <property type="entry name" value="GLYCOSYLTRANSFERASE"/>
    <property type="match status" value="1"/>
</dbReference>
<dbReference type="AlphaFoldDB" id="A0A7J5A6U7"/>
<dbReference type="PANTHER" id="PTHR12526">
    <property type="entry name" value="GLYCOSYLTRANSFERASE"/>
    <property type="match status" value="1"/>
</dbReference>